<dbReference type="InterPro" id="IPR024072">
    <property type="entry name" value="DHFR-like_dom_sf"/>
</dbReference>
<dbReference type="Pfam" id="PF01872">
    <property type="entry name" value="RibD_C"/>
    <property type="match status" value="1"/>
</dbReference>
<feature type="domain" description="Bacterial bifunctional deaminase-reductase C-terminal" evidence="1">
    <location>
        <begin position="3"/>
        <end position="174"/>
    </location>
</feature>
<dbReference type="GO" id="GO:0009231">
    <property type="term" value="P:riboflavin biosynthetic process"/>
    <property type="evidence" value="ECO:0007669"/>
    <property type="project" value="InterPro"/>
</dbReference>
<accession>A0A1I3UG10</accession>
<organism evidence="2 3">
    <name type="scientific">Parapedobacter indicus</name>
    <dbReference type="NCBI Taxonomy" id="1477437"/>
    <lineage>
        <taxon>Bacteria</taxon>
        <taxon>Pseudomonadati</taxon>
        <taxon>Bacteroidota</taxon>
        <taxon>Sphingobacteriia</taxon>
        <taxon>Sphingobacteriales</taxon>
        <taxon>Sphingobacteriaceae</taxon>
        <taxon>Parapedobacter</taxon>
    </lineage>
</organism>
<dbReference type="RefSeq" id="WP_090631723.1">
    <property type="nucleotide sequence ID" value="NZ_FOQO01000014.1"/>
</dbReference>
<dbReference type="AlphaFoldDB" id="A0A1I3UG10"/>
<dbReference type="GO" id="GO:0008703">
    <property type="term" value="F:5-amino-6-(5-phosphoribosylamino)uracil reductase activity"/>
    <property type="evidence" value="ECO:0007669"/>
    <property type="project" value="InterPro"/>
</dbReference>
<dbReference type="Proteomes" id="UP000198670">
    <property type="component" value="Unassembled WGS sequence"/>
</dbReference>
<gene>
    <name evidence="2" type="ORF">SAMN05444682_114142</name>
</gene>
<name>A0A1I3UG10_9SPHI</name>
<sequence length="188" mass="20861">MGKLIAAINMTLDGFCDHTYGIADDELHEHYSDLLSSTGTILYGRITYQLMEYWPPIVKNPTGNRAIDEFAVIMDSVPKIVFSRTLKKVDWESARIATRSFEEEVLALKQQSDQDILIGSPSLIAAATELKLVNEFQLCVHPMIAGKGLPLFKNSSDMTFLKLIKTETFGSGAIVLYYEPAKHTAGSV</sequence>
<dbReference type="STRING" id="1477437.SAMN05444682_114142"/>
<evidence type="ECO:0000313" key="3">
    <source>
        <dbReference type="Proteomes" id="UP000198670"/>
    </source>
</evidence>
<dbReference type="PANTHER" id="PTHR38011">
    <property type="entry name" value="DIHYDROFOLATE REDUCTASE FAMILY PROTEIN (AFU_ORTHOLOGUE AFUA_8G06820)"/>
    <property type="match status" value="1"/>
</dbReference>
<dbReference type="PANTHER" id="PTHR38011:SF11">
    <property type="entry name" value="2,5-DIAMINO-6-RIBOSYLAMINO-4(3H)-PYRIMIDINONE 5'-PHOSPHATE REDUCTASE"/>
    <property type="match status" value="1"/>
</dbReference>
<protein>
    <submittedName>
        <fullName evidence="2">Dihydrofolate reductase</fullName>
    </submittedName>
</protein>
<dbReference type="InterPro" id="IPR050765">
    <property type="entry name" value="Riboflavin_Biosynth_HTPR"/>
</dbReference>
<dbReference type="InterPro" id="IPR002734">
    <property type="entry name" value="RibDG_C"/>
</dbReference>
<evidence type="ECO:0000313" key="2">
    <source>
        <dbReference type="EMBL" id="SFJ81960.1"/>
    </source>
</evidence>
<proteinExistence type="predicted"/>
<dbReference type="SUPFAM" id="SSF53597">
    <property type="entry name" value="Dihydrofolate reductase-like"/>
    <property type="match status" value="1"/>
</dbReference>
<keyword evidence="3" id="KW-1185">Reference proteome</keyword>
<dbReference type="OrthoDB" id="195113at2"/>
<dbReference type="EMBL" id="FOQO01000014">
    <property type="protein sequence ID" value="SFJ81960.1"/>
    <property type="molecule type" value="Genomic_DNA"/>
</dbReference>
<dbReference type="Gene3D" id="3.40.430.10">
    <property type="entry name" value="Dihydrofolate Reductase, subunit A"/>
    <property type="match status" value="1"/>
</dbReference>
<reference evidence="2 3" key="1">
    <citation type="submission" date="2016-10" db="EMBL/GenBank/DDBJ databases">
        <authorList>
            <person name="de Groot N.N."/>
        </authorList>
    </citation>
    <scope>NUCLEOTIDE SEQUENCE [LARGE SCALE GENOMIC DNA]</scope>
    <source>
        <strain evidence="2 3">RK1</strain>
    </source>
</reference>
<evidence type="ECO:0000259" key="1">
    <source>
        <dbReference type="Pfam" id="PF01872"/>
    </source>
</evidence>